<dbReference type="SUPFAM" id="SSF57667">
    <property type="entry name" value="beta-beta-alpha zinc fingers"/>
    <property type="match status" value="6"/>
</dbReference>
<reference evidence="12" key="1">
    <citation type="submission" date="2020-11" db="EMBL/GenBank/DDBJ databases">
        <authorList>
            <person name="Tran Van P."/>
        </authorList>
    </citation>
    <scope>NUCLEOTIDE SEQUENCE</scope>
</reference>
<dbReference type="PANTHER" id="PTHR24394:SF44">
    <property type="entry name" value="ZINC FINGER PROTEIN 271-LIKE"/>
    <property type="match status" value="1"/>
</dbReference>
<dbReference type="InterPro" id="IPR013087">
    <property type="entry name" value="Znf_C2H2_type"/>
</dbReference>
<evidence type="ECO:0000256" key="9">
    <source>
        <dbReference type="ARBA" id="ARBA00023163"/>
    </source>
</evidence>
<accession>A0A7R8ZRQ7</accession>
<gene>
    <name evidence="12" type="ORF">CTOB1V02_LOCUS9708</name>
</gene>
<dbReference type="InterPro" id="IPR036236">
    <property type="entry name" value="Znf_C2H2_sf"/>
</dbReference>
<evidence type="ECO:0000256" key="2">
    <source>
        <dbReference type="ARBA" id="ARBA00006991"/>
    </source>
</evidence>
<dbReference type="PANTHER" id="PTHR24394">
    <property type="entry name" value="ZINC FINGER PROTEIN"/>
    <property type="match status" value="1"/>
</dbReference>
<evidence type="ECO:0000256" key="1">
    <source>
        <dbReference type="ARBA" id="ARBA00004123"/>
    </source>
</evidence>
<evidence type="ECO:0000256" key="11">
    <source>
        <dbReference type="SAM" id="MobiDB-lite"/>
    </source>
</evidence>
<dbReference type="GO" id="GO:0003677">
    <property type="term" value="F:DNA binding"/>
    <property type="evidence" value="ECO:0007669"/>
    <property type="project" value="UniProtKB-KW"/>
</dbReference>
<keyword evidence="3" id="KW-0479">Metal-binding</keyword>
<comment type="subcellular location">
    <subcellularLocation>
        <location evidence="1">Nucleus</location>
    </subcellularLocation>
</comment>
<evidence type="ECO:0000256" key="6">
    <source>
        <dbReference type="ARBA" id="ARBA00022833"/>
    </source>
</evidence>
<dbReference type="EMBL" id="OB663962">
    <property type="protein sequence ID" value="CAD7231865.1"/>
    <property type="molecule type" value="Genomic_DNA"/>
</dbReference>
<evidence type="ECO:0000256" key="4">
    <source>
        <dbReference type="ARBA" id="ARBA00022737"/>
    </source>
</evidence>
<keyword evidence="8" id="KW-0238">DNA-binding</keyword>
<evidence type="ECO:0000256" key="7">
    <source>
        <dbReference type="ARBA" id="ARBA00023015"/>
    </source>
</evidence>
<proteinExistence type="inferred from homology"/>
<keyword evidence="9" id="KW-0804">Transcription</keyword>
<evidence type="ECO:0000256" key="5">
    <source>
        <dbReference type="ARBA" id="ARBA00022771"/>
    </source>
</evidence>
<protein>
    <submittedName>
        <fullName evidence="12">Uncharacterized protein</fullName>
    </submittedName>
</protein>
<name>A0A7R8ZRQ7_9CRUS</name>
<dbReference type="Pfam" id="PF00096">
    <property type="entry name" value="zf-C2H2"/>
    <property type="match status" value="9"/>
</dbReference>
<feature type="region of interest" description="Disordered" evidence="11">
    <location>
        <begin position="329"/>
        <end position="367"/>
    </location>
</feature>
<dbReference type="GO" id="GO:0005634">
    <property type="term" value="C:nucleus"/>
    <property type="evidence" value="ECO:0007669"/>
    <property type="project" value="UniProtKB-SubCell"/>
</dbReference>
<dbReference type="PROSITE" id="PS00028">
    <property type="entry name" value="ZINC_FINGER_C2H2_1"/>
    <property type="match status" value="8"/>
</dbReference>
<dbReference type="OrthoDB" id="6601382at2759"/>
<comment type="similarity">
    <text evidence="2">Belongs to the krueppel C2H2-type zinc-finger protein family.</text>
</comment>
<keyword evidence="5" id="KW-0863">Zinc-finger</keyword>
<evidence type="ECO:0000256" key="8">
    <source>
        <dbReference type="ARBA" id="ARBA00023125"/>
    </source>
</evidence>
<dbReference type="SMART" id="SM00355">
    <property type="entry name" value="ZnF_C2H2"/>
    <property type="match status" value="10"/>
</dbReference>
<evidence type="ECO:0000256" key="10">
    <source>
        <dbReference type="ARBA" id="ARBA00023242"/>
    </source>
</evidence>
<dbReference type="PROSITE" id="PS50157">
    <property type="entry name" value="ZINC_FINGER_C2H2_2"/>
    <property type="match status" value="10"/>
</dbReference>
<keyword evidence="4" id="KW-0677">Repeat</keyword>
<dbReference type="FunFam" id="3.30.160.60:FF:000030">
    <property type="entry name" value="Zinc finger protein 628"/>
    <property type="match status" value="1"/>
</dbReference>
<dbReference type="FunFam" id="3.30.160.60:FF:000064">
    <property type="entry name" value="Early growth response protein 3"/>
    <property type="match status" value="1"/>
</dbReference>
<feature type="compositionally biased region" description="Low complexity" evidence="11">
    <location>
        <begin position="344"/>
        <end position="359"/>
    </location>
</feature>
<dbReference type="FunFam" id="3.30.160.60:FF:000072">
    <property type="entry name" value="zinc finger protein 143 isoform X1"/>
    <property type="match status" value="1"/>
</dbReference>
<evidence type="ECO:0000256" key="3">
    <source>
        <dbReference type="ARBA" id="ARBA00022723"/>
    </source>
</evidence>
<sequence>MHTGDTSERTAEEELECADCQARFRSYAALQKHIKIHFEGRPFKCNVCSRCFSRSCDITRHIRTHTGEAPYKCNVYSELIVQSTHRRTHTDKIPYQCNVTSNRFVSSFNLARHIFRTKEDEGEEVEEKVIVKEQDEASPAIVETVRHLQMHSRDMYESTEGEHFECAACPERFRSFSDLEKHIMIHLKKPRFKCKLCSKKFKQCGSLKVHMRVHTGDRPYECHFCSKRFIQSQHLINHVRTHTKEAPYKCEVCSKRFFRSDHLLKHWFQKMVELFFKDLSEVLTPPLLARSKQVFLKSLKNALDSEAEGLSFVLKRESEAFFEHSVMEQRTREEGSFGAPSRPTAGAQATAGAEATAGESETEETPQVFLEESTITLEDEKNTEAVDDLDFQIFRTKEDEGEEVEEKVIVKEQDEASPAIVETVRHLQMHSRDMYESTEGEHFECAACPERFRSFSDLEKHIMIHLKKRRFKCKLCSKKFSQCGSLKVHMRVHTGDRPYECHFCSKRFIQSQHLINHVRTHTREAPYICDVCSKRFFRSDHLLKH</sequence>
<feature type="non-terminal residue" evidence="12">
    <location>
        <position position="1"/>
    </location>
</feature>
<dbReference type="GO" id="GO:0000981">
    <property type="term" value="F:DNA-binding transcription factor activity, RNA polymerase II-specific"/>
    <property type="evidence" value="ECO:0007669"/>
    <property type="project" value="TreeGrafter"/>
</dbReference>
<keyword evidence="6" id="KW-0862">Zinc</keyword>
<keyword evidence="10" id="KW-0539">Nucleus</keyword>
<dbReference type="FunFam" id="3.30.160.60:FF:002737">
    <property type="entry name" value="AGAP008430-PA"/>
    <property type="match status" value="2"/>
</dbReference>
<keyword evidence="7" id="KW-0805">Transcription regulation</keyword>
<organism evidence="12">
    <name type="scientific">Cyprideis torosa</name>
    <dbReference type="NCBI Taxonomy" id="163714"/>
    <lineage>
        <taxon>Eukaryota</taxon>
        <taxon>Metazoa</taxon>
        <taxon>Ecdysozoa</taxon>
        <taxon>Arthropoda</taxon>
        <taxon>Crustacea</taxon>
        <taxon>Oligostraca</taxon>
        <taxon>Ostracoda</taxon>
        <taxon>Podocopa</taxon>
        <taxon>Podocopida</taxon>
        <taxon>Cytherocopina</taxon>
        <taxon>Cytheroidea</taxon>
        <taxon>Cytherideidae</taxon>
        <taxon>Cyprideis</taxon>
    </lineage>
</organism>
<dbReference type="AlphaFoldDB" id="A0A7R8ZRQ7"/>
<dbReference type="Gene3D" id="3.30.160.60">
    <property type="entry name" value="Classic Zinc Finger"/>
    <property type="match status" value="11"/>
</dbReference>
<evidence type="ECO:0000313" key="12">
    <source>
        <dbReference type="EMBL" id="CAD7231865.1"/>
    </source>
</evidence>
<dbReference type="GO" id="GO:0008270">
    <property type="term" value="F:zinc ion binding"/>
    <property type="evidence" value="ECO:0007669"/>
    <property type="project" value="UniProtKB-KW"/>
</dbReference>